<feature type="region of interest" description="Disordered" evidence="1">
    <location>
        <begin position="77"/>
        <end position="111"/>
    </location>
</feature>
<feature type="region of interest" description="Disordered" evidence="1">
    <location>
        <begin position="222"/>
        <end position="293"/>
    </location>
</feature>
<sequence length="443" mass="49116">MFYKSHRTPLSKKLRPHHSHEVHDTPPTNAAPNWSSDEYAELVSRDKTKVKDAVRRYLSGKVRNDWVFHWPPVAVEDRPPTAQVESQPETLAPRDPANIQDEPNDEAGYQVDGDSDIAEEVAIDEDGDGHDTQSVYSVMSADPIHYKLRKDWDSDVPTDEPLHNGRSDSPGQGDVDPQIAQLERRAERRRQVREEMEWNEGLACFEARRNAWTQARTVRLRVKTETPQTASSQRPTRRFFFRRSTSSASSSQGTNSQSGASTVTVEGSPHGDSEKDPNKNHDKSSTSTASHASDVSCYPVETIVPAPPPILPPNNPLRATITSNNYLQLYDKLIINSLQPSCPVNLSDMIGACVAGWMRDGEWPPRPAVPIDATFASGGIARKKRRASIVNNNNNNNPTPGGRRLSLTKLLSRDKDTESQTGKGVRQSLQLAFGLGSSRPPHA</sequence>
<comment type="caution">
    <text evidence="3">The sequence shown here is derived from an EMBL/GenBank/DDBJ whole genome shotgun (WGS) entry which is preliminary data.</text>
</comment>
<feature type="compositionally biased region" description="Low complexity" evidence="1">
    <location>
        <begin position="242"/>
        <end position="261"/>
    </location>
</feature>
<feature type="region of interest" description="Disordered" evidence="1">
    <location>
        <begin position="151"/>
        <end position="177"/>
    </location>
</feature>
<dbReference type="HOGENOM" id="CLU_015359_1_1_1"/>
<feature type="domain" description="Gag1-like clamp" evidence="2">
    <location>
        <begin position="181"/>
        <end position="364"/>
    </location>
</feature>
<evidence type="ECO:0000256" key="1">
    <source>
        <dbReference type="SAM" id="MobiDB-lite"/>
    </source>
</evidence>
<feature type="region of interest" description="Disordered" evidence="1">
    <location>
        <begin position="1"/>
        <end position="36"/>
    </location>
</feature>
<feature type="compositionally biased region" description="Polar residues" evidence="1">
    <location>
        <begin position="26"/>
        <end position="36"/>
    </location>
</feature>
<evidence type="ECO:0000313" key="3">
    <source>
        <dbReference type="EMBL" id="KFH48219.1"/>
    </source>
</evidence>
<reference evidence="4" key="1">
    <citation type="journal article" date="2014" name="Genome Announc.">
        <title>Genome sequence and annotation of Acremonium chrysogenum, producer of the beta-lactam antibiotic cephalosporin C.</title>
        <authorList>
            <person name="Terfehr D."/>
            <person name="Dahlmann T.A."/>
            <person name="Specht T."/>
            <person name="Zadra I."/>
            <person name="Kuernsteiner H."/>
            <person name="Kueck U."/>
        </authorList>
    </citation>
    <scope>NUCLEOTIDE SEQUENCE [LARGE SCALE GENOMIC DNA]</scope>
    <source>
        <strain evidence="4">ATCC 11550 / CBS 779.69 / DSM 880 / IAM 14645 / JCM 23072 / IMI 49137</strain>
    </source>
</reference>
<proteinExistence type="predicted"/>
<feature type="region of interest" description="Disordered" evidence="1">
    <location>
        <begin position="412"/>
        <end position="443"/>
    </location>
</feature>
<dbReference type="InterPro" id="IPR025124">
    <property type="entry name" value="Gag1-like_clamp"/>
</dbReference>
<dbReference type="AlphaFoldDB" id="A0A086TFT7"/>
<organism evidence="3 4">
    <name type="scientific">Hapsidospora chrysogenum (strain ATCC 11550 / CBS 779.69 / DSM 880 / IAM 14645 / JCM 23072 / IMI 49137)</name>
    <name type="common">Acremonium chrysogenum</name>
    <dbReference type="NCBI Taxonomy" id="857340"/>
    <lineage>
        <taxon>Eukaryota</taxon>
        <taxon>Fungi</taxon>
        <taxon>Dikarya</taxon>
        <taxon>Ascomycota</taxon>
        <taxon>Pezizomycotina</taxon>
        <taxon>Sordariomycetes</taxon>
        <taxon>Hypocreomycetidae</taxon>
        <taxon>Hypocreales</taxon>
        <taxon>Bionectriaceae</taxon>
        <taxon>Hapsidospora</taxon>
    </lineage>
</organism>
<feature type="compositionally biased region" description="Polar residues" evidence="1">
    <location>
        <begin position="419"/>
        <end position="430"/>
    </location>
</feature>
<evidence type="ECO:0000259" key="2">
    <source>
        <dbReference type="Pfam" id="PF13259"/>
    </source>
</evidence>
<name>A0A086TFT7_HAPC1</name>
<protein>
    <recommendedName>
        <fullName evidence="2">Gag1-like clamp domain-containing protein</fullName>
    </recommendedName>
</protein>
<dbReference type="Pfam" id="PF13259">
    <property type="entry name" value="clamp_Gag1-like"/>
    <property type="match status" value="1"/>
</dbReference>
<gene>
    <name evidence="3" type="ORF">ACRE_008120</name>
</gene>
<dbReference type="STRING" id="857340.A0A086TFT7"/>
<feature type="compositionally biased region" description="Basic residues" evidence="1">
    <location>
        <begin position="1"/>
        <end position="18"/>
    </location>
</feature>
<dbReference type="EMBL" id="JPKY01000004">
    <property type="protein sequence ID" value="KFH48219.1"/>
    <property type="molecule type" value="Genomic_DNA"/>
</dbReference>
<keyword evidence="4" id="KW-1185">Reference proteome</keyword>
<dbReference type="PANTHER" id="PTHR28065">
    <property type="entry name" value="FREQUENIN"/>
    <property type="match status" value="1"/>
</dbReference>
<dbReference type="OrthoDB" id="5422958at2759"/>
<dbReference type="InterPro" id="IPR053274">
    <property type="entry name" value="Fluconazole_resistance"/>
</dbReference>
<evidence type="ECO:0000313" key="4">
    <source>
        <dbReference type="Proteomes" id="UP000029964"/>
    </source>
</evidence>
<feature type="compositionally biased region" description="Basic and acidic residues" evidence="1">
    <location>
        <begin position="269"/>
        <end position="284"/>
    </location>
</feature>
<dbReference type="Proteomes" id="UP000029964">
    <property type="component" value="Unassembled WGS sequence"/>
</dbReference>
<dbReference type="PANTHER" id="PTHR28065:SF1">
    <property type="entry name" value="DUF4050 DOMAIN-CONTAINING PROTEIN"/>
    <property type="match status" value="1"/>
</dbReference>
<accession>A0A086TFT7</accession>